<name>A0A060ZA58_ONCMY</name>
<evidence type="ECO:0000313" key="3">
    <source>
        <dbReference type="EMBL" id="CDR00978.1"/>
    </source>
</evidence>
<organism evidence="3 4">
    <name type="scientific">Oncorhynchus mykiss</name>
    <name type="common">Rainbow trout</name>
    <name type="synonym">Salmo gairdneri</name>
    <dbReference type="NCBI Taxonomy" id="8022"/>
    <lineage>
        <taxon>Eukaryota</taxon>
        <taxon>Metazoa</taxon>
        <taxon>Chordata</taxon>
        <taxon>Craniata</taxon>
        <taxon>Vertebrata</taxon>
        <taxon>Euteleostomi</taxon>
        <taxon>Actinopterygii</taxon>
        <taxon>Neopterygii</taxon>
        <taxon>Teleostei</taxon>
        <taxon>Protacanthopterygii</taxon>
        <taxon>Salmoniformes</taxon>
        <taxon>Salmonidae</taxon>
        <taxon>Salmoninae</taxon>
        <taxon>Oncorhynchus</taxon>
    </lineage>
</organism>
<dbReference type="Proteomes" id="UP000193380">
    <property type="component" value="Unassembled WGS sequence"/>
</dbReference>
<evidence type="ECO:0000256" key="1">
    <source>
        <dbReference type="SAM" id="SignalP"/>
    </source>
</evidence>
<gene>
    <name evidence="3" type="ORF">GSONMT00027060001</name>
</gene>
<dbReference type="Gene3D" id="2.10.60.10">
    <property type="entry name" value="CD59"/>
    <property type="match status" value="1"/>
</dbReference>
<dbReference type="PaxDb" id="8022-A0A060ZA58"/>
<proteinExistence type="predicted"/>
<dbReference type="FunFam" id="2.10.60.10:FF:000037">
    <property type="entry name" value="Si:ch73-28h20.1"/>
    <property type="match status" value="1"/>
</dbReference>
<reference evidence="3" key="1">
    <citation type="journal article" date="2014" name="Nat. Commun.">
        <title>The rainbow trout genome provides novel insights into evolution after whole-genome duplication in vertebrates.</title>
        <authorList>
            <person name="Berthelot C."/>
            <person name="Brunet F."/>
            <person name="Chalopin D."/>
            <person name="Juanchich A."/>
            <person name="Bernard M."/>
            <person name="Noel B."/>
            <person name="Bento P."/>
            <person name="Da Silva C."/>
            <person name="Labadie K."/>
            <person name="Alberti A."/>
            <person name="Aury J.M."/>
            <person name="Louis A."/>
            <person name="Dehais P."/>
            <person name="Bardou P."/>
            <person name="Montfort J."/>
            <person name="Klopp C."/>
            <person name="Cabau C."/>
            <person name="Gaspin C."/>
            <person name="Thorgaard G.H."/>
            <person name="Boussaha M."/>
            <person name="Quillet E."/>
            <person name="Guyomard R."/>
            <person name="Galiana D."/>
            <person name="Bobe J."/>
            <person name="Volff J.N."/>
            <person name="Genet C."/>
            <person name="Wincker P."/>
            <person name="Jaillon O."/>
            <person name="Roest Crollius H."/>
            <person name="Guiguen Y."/>
        </authorList>
    </citation>
    <scope>NUCLEOTIDE SEQUENCE [LARGE SCALE GENOMIC DNA]</scope>
</reference>
<feature type="chain" id="PRO_5001597754" description="Snake toxin/toxin-like domain-containing protein" evidence="1">
    <location>
        <begin position="20"/>
        <end position="116"/>
    </location>
</feature>
<evidence type="ECO:0000313" key="4">
    <source>
        <dbReference type="Proteomes" id="UP000193380"/>
    </source>
</evidence>
<dbReference type="AlphaFoldDB" id="A0A060ZA58"/>
<sequence>MKTVLALLMLVCLACHSHALKCHSCVASNEGDCIKQGSTTCPQFADACSTITGQNTVMKSCSYKAFCDQSRNGNSEAKMECCFSDDCNGPIRATATGSTITQLVVWEPALLYYLGL</sequence>
<dbReference type="CDD" id="cd23553">
    <property type="entry name" value="TFP_LU_ECD_Ly6PGE"/>
    <property type="match status" value="1"/>
</dbReference>
<dbReference type="InterPro" id="IPR035076">
    <property type="entry name" value="Toxin/TOLIP"/>
</dbReference>
<protein>
    <recommendedName>
        <fullName evidence="2">Snake toxin/toxin-like domain-containing protein</fullName>
    </recommendedName>
</protein>
<dbReference type="EMBL" id="FR963248">
    <property type="protein sequence ID" value="CDR00978.1"/>
    <property type="molecule type" value="Genomic_DNA"/>
</dbReference>
<dbReference type="SUPFAM" id="SSF57302">
    <property type="entry name" value="Snake toxin-like"/>
    <property type="match status" value="1"/>
</dbReference>
<dbReference type="InterPro" id="IPR045860">
    <property type="entry name" value="Snake_toxin-like_sf"/>
</dbReference>
<accession>A0A060ZA58</accession>
<feature type="signal peptide" evidence="1">
    <location>
        <begin position="1"/>
        <end position="19"/>
    </location>
</feature>
<dbReference type="Pfam" id="PF00087">
    <property type="entry name" value="Toxin_TOLIP"/>
    <property type="match status" value="1"/>
</dbReference>
<evidence type="ECO:0000259" key="2">
    <source>
        <dbReference type="Pfam" id="PF00087"/>
    </source>
</evidence>
<feature type="domain" description="Snake toxin/toxin-like" evidence="2">
    <location>
        <begin position="20"/>
        <end position="88"/>
    </location>
</feature>
<reference evidence="3" key="2">
    <citation type="submission" date="2014-03" db="EMBL/GenBank/DDBJ databases">
        <authorList>
            <person name="Genoscope - CEA"/>
        </authorList>
    </citation>
    <scope>NUCLEOTIDE SEQUENCE</scope>
</reference>
<keyword evidence="1" id="KW-0732">Signal</keyword>